<dbReference type="Pfam" id="PF22668">
    <property type="entry name" value="DUF7009"/>
    <property type="match status" value="1"/>
</dbReference>
<dbReference type="OrthoDB" id="7060517at2"/>
<dbReference type="InterPro" id="IPR053825">
    <property type="entry name" value="DUF7009"/>
</dbReference>
<gene>
    <name evidence="1" type="ORF">MgSA37_03904</name>
</gene>
<sequence length="118" mass="13823">MKIRIKGNSLRYRLTKTDVARFLADGYLEEAIDFGMQMLTYAIQQNHLNNLSALFENNKITLFMPEIMANEWLQSDRVGFDYCENGLHLLIEKDFKCLDNVAEDQSDNYPNPLVKIQW</sequence>
<dbReference type="AlphaFoldDB" id="A0A0X8X5Y8"/>
<dbReference type="RefSeq" id="WP_096354140.1">
    <property type="nucleotide sequence ID" value="NZ_AP017313.1"/>
</dbReference>
<proteinExistence type="predicted"/>
<evidence type="ECO:0000313" key="2">
    <source>
        <dbReference type="Proteomes" id="UP000218263"/>
    </source>
</evidence>
<evidence type="ECO:0000313" key="1">
    <source>
        <dbReference type="EMBL" id="BAU55712.1"/>
    </source>
</evidence>
<keyword evidence="2" id="KW-1185">Reference proteome</keyword>
<name>A0A0X8X5Y8_9SPHI</name>
<protein>
    <submittedName>
        <fullName evidence="1">Uncharacterized protein</fullName>
    </submittedName>
</protein>
<reference evidence="1 2" key="1">
    <citation type="submission" date="2015-12" db="EMBL/GenBank/DDBJ databases">
        <title>Genome sequence of Mucilaginibacter gotjawali.</title>
        <authorList>
            <person name="Lee J.S."/>
            <person name="Lee K.C."/>
            <person name="Kim K.K."/>
            <person name="Lee B.W."/>
        </authorList>
    </citation>
    <scope>NUCLEOTIDE SEQUENCE [LARGE SCALE GENOMIC DNA]</scope>
    <source>
        <strain evidence="1 2">SA3-7</strain>
    </source>
</reference>
<accession>A0A0X8X5Y8</accession>
<dbReference type="Proteomes" id="UP000218263">
    <property type="component" value="Chromosome"/>
</dbReference>
<organism evidence="1 2">
    <name type="scientific">Mucilaginibacter gotjawali</name>
    <dbReference type="NCBI Taxonomy" id="1550579"/>
    <lineage>
        <taxon>Bacteria</taxon>
        <taxon>Pseudomonadati</taxon>
        <taxon>Bacteroidota</taxon>
        <taxon>Sphingobacteriia</taxon>
        <taxon>Sphingobacteriales</taxon>
        <taxon>Sphingobacteriaceae</taxon>
        <taxon>Mucilaginibacter</taxon>
    </lineage>
</organism>
<dbReference type="EMBL" id="AP017313">
    <property type="protein sequence ID" value="BAU55712.1"/>
    <property type="molecule type" value="Genomic_DNA"/>
</dbReference>
<dbReference type="KEGG" id="mgot:MgSA37_03904"/>